<proteinExistence type="predicted"/>
<gene>
    <name evidence="1" type="ORF">M406DRAFT_355647</name>
</gene>
<keyword evidence="2" id="KW-1185">Reference proteome</keyword>
<sequence>MERRMRDGSCAAYDDQCPALLCFPIFFAVSVTEVPSFGTGESVGWSRSQPGPSAAQCGAVRCGAVVVRSRAQSRAAQVERVWVQLGKQSDGVQVTDPNLTSFNGPCYQ</sequence>
<dbReference type="GeneID" id="63840347"/>
<reference evidence="1" key="1">
    <citation type="journal article" date="2020" name="Phytopathology">
        <title>Genome sequence of the chestnut blight fungus Cryphonectria parasitica EP155: A fundamental resource for an archetypical invasive plant pathogen.</title>
        <authorList>
            <person name="Crouch J.A."/>
            <person name="Dawe A."/>
            <person name="Aerts A."/>
            <person name="Barry K."/>
            <person name="Churchill A.C.L."/>
            <person name="Grimwood J."/>
            <person name="Hillman B."/>
            <person name="Milgroom M.G."/>
            <person name="Pangilinan J."/>
            <person name="Smith M."/>
            <person name="Salamov A."/>
            <person name="Schmutz J."/>
            <person name="Yadav J."/>
            <person name="Grigoriev I.V."/>
            <person name="Nuss D."/>
        </authorList>
    </citation>
    <scope>NUCLEOTIDE SEQUENCE</scope>
    <source>
        <strain evidence="1">EP155</strain>
    </source>
</reference>
<name>A0A9P4Y7S4_CRYP1</name>
<dbReference type="AlphaFoldDB" id="A0A9P4Y7S4"/>
<dbReference type="RefSeq" id="XP_040778616.1">
    <property type="nucleotide sequence ID" value="XM_040923218.1"/>
</dbReference>
<accession>A0A9P4Y7S4</accession>
<dbReference type="Proteomes" id="UP000803844">
    <property type="component" value="Unassembled WGS sequence"/>
</dbReference>
<dbReference type="EMBL" id="MU032346">
    <property type="protein sequence ID" value="KAF3767655.1"/>
    <property type="molecule type" value="Genomic_DNA"/>
</dbReference>
<evidence type="ECO:0000313" key="1">
    <source>
        <dbReference type="EMBL" id="KAF3767655.1"/>
    </source>
</evidence>
<comment type="caution">
    <text evidence="1">The sequence shown here is derived from an EMBL/GenBank/DDBJ whole genome shotgun (WGS) entry which is preliminary data.</text>
</comment>
<organism evidence="1 2">
    <name type="scientific">Cryphonectria parasitica (strain ATCC 38755 / EP155)</name>
    <dbReference type="NCBI Taxonomy" id="660469"/>
    <lineage>
        <taxon>Eukaryota</taxon>
        <taxon>Fungi</taxon>
        <taxon>Dikarya</taxon>
        <taxon>Ascomycota</taxon>
        <taxon>Pezizomycotina</taxon>
        <taxon>Sordariomycetes</taxon>
        <taxon>Sordariomycetidae</taxon>
        <taxon>Diaporthales</taxon>
        <taxon>Cryphonectriaceae</taxon>
        <taxon>Cryphonectria-Endothia species complex</taxon>
        <taxon>Cryphonectria</taxon>
    </lineage>
</organism>
<protein>
    <submittedName>
        <fullName evidence="1">Uncharacterized protein</fullName>
    </submittedName>
</protein>
<evidence type="ECO:0000313" key="2">
    <source>
        <dbReference type="Proteomes" id="UP000803844"/>
    </source>
</evidence>